<accession>A0AAI9E961</accession>
<evidence type="ECO:0000256" key="4">
    <source>
        <dbReference type="ARBA" id="ARBA00023014"/>
    </source>
</evidence>
<evidence type="ECO:0000256" key="6">
    <source>
        <dbReference type="SAM" id="Coils"/>
    </source>
</evidence>
<dbReference type="SUPFAM" id="SSF52016">
    <property type="entry name" value="LeuD/IlvD-like"/>
    <property type="match status" value="1"/>
</dbReference>
<dbReference type="NCBIfam" id="NF004784">
    <property type="entry name" value="PRK06131.1"/>
    <property type="match status" value="1"/>
</dbReference>
<dbReference type="InterPro" id="IPR037237">
    <property type="entry name" value="IlvD/EDD_N"/>
</dbReference>
<dbReference type="PANTHER" id="PTHR43183:SF1">
    <property type="entry name" value="HYPOTHETICAL DIHYDROXY-ACID DEHYDRATASE (EUROFUNG)-RELATED"/>
    <property type="match status" value="1"/>
</dbReference>
<organism evidence="9 10">
    <name type="scientific">Lecanosticta acicola</name>
    <dbReference type="NCBI Taxonomy" id="111012"/>
    <lineage>
        <taxon>Eukaryota</taxon>
        <taxon>Fungi</taxon>
        <taxon>Dikarya</taxon>
        <taxon>Ascomycota</taxon>
        <taxon>Pezizomycotina</taxon>
        <taxon>Dothideomycetes</taxon>
        <taxon>Dothideomycetidae</taxon>
        <taxon>Mycosphaerellales</taxon>
        <taxon>Mycosphaerellaceae</taxon>
        <taxon>Lecanosticta</taxon>
    </lineage>
</organism>
<feature type="coiled-coil region" evidence="6">
    <location>
        <begin position="24"/>
        <end position="58"/>
    </location>
</feature>
<feature type="domain" description="Dihydroxy-acid/6-phosphogluconate dehydratase N-terminal" evidence="7">
    <location>
        <begin position="99"/>
        <end position="412"/>
    </location>
</feature>
<evidence type="ECO:0000256" key="1">
    <source>
        <dbReference type="ARBA" id="ARBA00006486"/>
    </source>
</evidence>
<dbReference type="GO" id="GO:0051536">
    <property type="term" value="F:iron-sulfur cluster binding"/>
    <property type="evidence" value="ECO:0007669"/>
    <property type="project" value="UniProtKB-KW"/>
</dbReference>
<protein>
    <submittedName>
        <fullName evidence="9">L-arabonate dehydratase</fullName>
    </submittedName>
</protein>
<dbReference type="EMBL" id="CAVMBE010000012">
    <property type="protein sequence ID" value="CAK3918659.1"/>
    <property type="molecule type" value="Genomic_DNA"/>
</dbReference>
<keyword evidence="2" id="KW-0479">Metal-binding</keyword>
<proteinExistence type="inferred from homology"/>
<gene>
    <name evidence="9" type="ORF">LECACI_7A002737</name>
</gene>
<keyword evidence="3" id="KW-0408">Iron</keyword>
<dbReference type="Gene3D" id="3.50.30.80">
    <property type="entry name" value="IlvD/EDD C-terminal domain-like"/>
    <property type="match status" value="1"/>
</dbReference>
<keyword evidence="10" id="KW-1185">Reference proteome</keyword>
<evidence type="ECO:0000313" key="9">
    <source>
        <dbReference type="EMBL" id="CAK3918659.1"/>
    </source>
</evidence>
<dbReference type="PROSITE" id="PS00886">
    <property type="entry name" value="ILVD_EDD_1"/>
    <property type="match status" value="1"/>
</dbReference>
<comment type="caution">
    <text evidence="9">The sequence shown here is derived from an EMBL/GenBank/DDBJ whole genome shotgun (WGS) entry which is preliminary data.</text>
</comment>
<dbReference type="InterPro" id="IPR056740">
    <property type="entry name" value="ILV_EDD_C"/>
</dbReference>
<dbReference type="GO" id="GO:0016836">
    <property type="term" value="F:hydro-lyase activity"/>
    <property type="evidence" value="ECO:0007669"/>
    <property type="project" value="UniProtKB-ARBA"/>
</dbReference>
<dbReference type="InterPro" id="IPR042096">
    <property type="entry name" value="Dihydro-acid_dehy_C"/>
</dbReference>
<feature type="domain" description="Dihydroxy-acid/6-phosphogluconate dehydratase C-terminal" evidence="8">
    <location>
        <begin position="424"/>
        <end position="627"/>
    </location>
</feature>
<dbReference type="InterPro" id="IPR020558">
    <property type="entry name" value="DiOHA_6PGluconate_deHydtase_CS"/>
</dbReference>
<comment type="similarity">
    <text evidence="1">Belongs to the IlvD/Edd family.</text>
</comment>
<dbReference type="Pfam" id="PF00920">
    <property type="entry name" value="ILVD_EDD_N"/>
    <property type="match status" value="1"/>
</dbReference>
<name>A0AAI9E961_9PEZI</name>
<dbReference type="Proteomes" id="UP001296104">
    <property type="component" value="Unassembled WGS sequence"/>
</dbReference>
<dbReference type="AlphaFoldDB" id="A0AAI9E961"/>
<dbReference type="SUPFAM" id="SSF143975">
    <property type="entry name" value="IlvD/EDD N-terminal domain-like"/>
    <property type="match status" value="1"/>
</dbReference>
<dbReference type="InterPro" id="IPR000581">
    <property type="entry name" value="ILV_EDD_N"/>
</dbReference>
<evidence type="ECO:0000259" key="8">
    <source>
        <dbReference type="Pfam" id="PF24877"/>
    </source>
</evidence>
<evidence type="ECO:0000313" key="10">
    <source>
        <dbReference type="Proteomes" id="UP001296104"/>
    </source>
</evidence>
<evidence type="ECO:0000256" key="3">
    <source>
        <dbReference type="ARBA" id="ARBA00023004"/>
    </source>
</evidence>
<evidence type="ECO:0000256" key="2">
    <source>
        <dbReference type="ARBA" id="ARBA00022723"/>
    </source>
</evidence>
<dbReference type="NCBIfam" id="NF009560">
    <property type="entry name" value="PRK13017.1"/>
    <property type="match status" value="1"/>
</dbReference>
<keyword evidence="4" id="KW-0411">Iron-sulfur</keyword>
<dbReference type="PANTHER" id="PTHR43183">
    <property type="entry name" value="HYPOTHETICAL DIHYDROXYACID DEHYDRATASE (EUROFUNG)-RELATED"/>
    <property type="match status" value="1"/>
</dbReference>
<keyword evidence="5" id="KW-0456">Lyase</keyword>
<reference evidence="9" key="1">
    <citation type="submission" date="2023-11" db="EMBL/GenBank/DDBJ databases">
        <authorList>
            <person name="Alioto T."/>
            <person name="Alioto T."/>
            <person name="Gomez Garrido J."/>
        </authorList>
    </citation>
    <scope>NUCLEOTIDE SEQUENCE</scope>
</reference>
<evidence type="ECO:0000256" key="5">
    <source>
        <dbReference type="ARBA" id="ARBA00023239"/>
    </source>
</evidence>
<dbReference type="GO" id="GO:0046872">
    <property type="term" value="F:metal ion binding"/>
    <property type="evidence" value="ECO:0007669"/>
    <property type="project" value="UniProtKB-KW"/>
</dbReference>
<dbReference type="Pfam" id="PF24877">
    <property type="entry name" value="ILV_EDD_C"/>
    <property type="match status" value="1"/>
</dbReference>
<keyword evidence="6" id="KW-0175">Coiled coil</keyword>
<evidence type="ECO:0000259" key="7">
    <source>
        <dbReference type="Pfam" id="PF00920"/>
    </source>
</evidence>
<dbReference type="InterPro" id="IPR052352">
    <property type="entry name" value="Sugar_Degrad_Dehydratases"/>
</dbReference>
<sequence length="651" mass="71305">MACQPDPEACKGCAQSPSSAHAHANGHIADIEDYKTELQTLRARTEDLEAQLAKLNGNGRRDLRSAKWFHRQDDKALSALYVDRYLNYGLTKEELQSRKPIIGIANSGSDLAPCNQYHTTLAKRVREGIRSAGGIAMEFPTHPIQESSRRPTATLDRNLSYLTLVELLYAYPFDGVVLMTGCDKTTPACLMAAATMNLPAICLNVGPMLNGYHGNDRIGSGTVLWKARELHAAGEIDDEELTDLVTRGTPSVGHCNTMGTASTMNALAEALGMALPGSATIPAPYRERAQCAYKTGLQIVEMVREDRKPSDIMTREAFENAIVVNTAIGGSTNAPIHLSAVAKHIGVPLTLDDWDRIGYHIPLMLNVQPAGEMLCEEYYRAGGLPAIMAELLEQNKLHGSSLTCNGKTIAQNVQGKHTWDRRTILPYTKPMKQDAGFLHMTGNLFDSAIMKTSVISPAFRSEFLENPSDPNAFEARAVVFDGPEDYNRRIETAPIDERTILVMRGAGPLGYPGAAEVVNMTAPGHLLKKGLKYSLPCIGDGRQSGTSGSPSILNASPEAAENGNLAVLHDGDFLRVDLNRRRVDMLIPQDEIDRRRKALLDSGGYQMVESHTPFQDLFRRETGPLSEGMVFRRAVGFQRVAQKVDMPRDNH</sequence>